<proteinExistence type="predicted"/>
<dbReference type="AlphaFoldDB" id="A0A9Q0WS14"/>
<keyword evidence="2" id="KW-1185">Reference proteome</keyword>
<dbReference type="InterPro" id="IPR012674">
    <property type="entry name" value="Calycin"/>
</dbReference>
<reference evidence="1" key="1">
    <citation type="submission" date="2022-11" db="EMBL/GenBank/DDBJ databases">
        <authorList>
            <person name="Hyden B.L."/>
            <person name="Feng K."/>
            <person name="Yates T."/>
            <person name="Jawdy S."/>
            <person name="Smart L.B."/>
            <person name="Muchero W."/>
        </authorList>
    </citation>
    <scope>NUCLEOTIDE SEQUENCE</scope>
    <source>
        <tissue evidence="1">Shoot tip</tissue>
    </source>
</reference>
<organism evidence="1 2">
    <name type="scientific">Salix koriyanagi</name>
    <dbReference type="NCBI Taxonomy" id="2511006"/>
    <lineage>
        <taxon>Eukaryota</taxon>
        <taxon>Viridiplantae</taxon>
        <taxon>Streptophyta</taxon>
        <taxon>Embryophyta</taxon>
        <taxon>Tracheophyta</taxon>
        <taxon>Spermatophyta</taxon>
        <taxon>Magnoliopsida</taxon>
        <taxon>eudicotyledons</taxon>
        <taxon>Gunneridae</taxon>
        <taxon>Pentapetalae</taxon>
        <taxon>rosids</taxon>
        <taxon>fabids</taxon>
        <taxon>Malpighiales</taxon>
        <taxon>Salicaceae</taxon>
        <taxon>Saliceae</taxon>
        <taxon>Salix</taxon>
    </lineage>
</organism>
<name>A0A9Q0WS14_9ROSI</name>
<evidence type="ECO:0000313" key="1">
    <source>
        <dbReference type="EMBL" id="KAJ6772472.1"/>
    </source>
</evidence>
<dbReference type="SUPFAM" id="SSF50814">
    <property type="entry name" value="Lipocalins"/>
    <property type="match status" value="1"/>
</dbReference>
<dbReference type="Gene3D" id="2.40.128.20">
    <property type="match status" value="1"/>
</dbReference>
<evidence type="ECO:0000313" key="2">
    <source>
        <dbReference type="Proteomes" id="UP001151752"/>
    </source>
</evidence>
<sequence length="83" mass="9637">MDSVTPPSAVALHPVIVPLSYLLGTWRGQGEGGYPNYQLFRLWRRAPFLFQSWQACDSLYSKDLETQFWRADACREWLLETQA</sequence>
<dbReference type="Proteomes" id="UP001151752">
    <property type="component" value="Chromosome 10"/>
</dbReference>
<gene>
    <name evidence="1" type="ORF">OIU74_018653</name>
</gene>
<protein>
    <recommendedName>
        <fullName evidence="3">THAP4-like heme-binding beta-barrel domain-containing protein</fullName>
    </recommendedName>
</protein>
<evidence type="ECO:0008006" key="3">
    <source>
        <dbReference type="Google" id="ProtNLM"/>
    </source>
</evidence>
<dbReference type="EMBL" id="JAPFFM010000002">
    <property type="protein sequence ID" value="KAJ6772472.1"/>
    <property type="molecule type" value="Genomic_DNA"/>
</dbReference>
<reference evidence="1" key="2">
    <citation type="journal article" date="2023" name="Int. J. Mol. Sci.">
        <title>De Novo Assembly and Annotation of 11 Diverse Shrub Willow (Salix) Genomes Reveals Novel Gene Organization in Sex-Linked Regions.</title>
        <authorList>
            <person name="Hyden B."/>
            <person name="Feng K."/>
            <person name="Yates T.B."/>
            <person name="Jawdy S."/>
            <person name="Cereghino C."/>
            <person name="Smart L.B."/>
            <person name="Muchero W."/>
        </authorList>
    </citation>
    <scope>NUCLEOTIDE SEQUENCE</scope>
    <source>
        <tissue evidence="1">Shoot tip</tissue>
    </source>
</reference>
<accession>A0A9Q0WS14</accession>
<comment type="caution">
    <text evidence="1">The sequence shown here is derived from an EMBL/GenBank/DDBJ whole genome shotgun (WGS) entry which is preliminary data.</text>
</comment>